<feature type="compositionally biased region" description="Polar residues" evidence="5">
    <location>
        <begin position="1"/>
        <end position="11"/>
    </location>
</feature>
<dbReference type="Proteomes" id="UP000308652">
    <property type="component" value="Unassembled WGS sequence"/>
</dbReference>
<keyword evidence="7" id="KW-1185">Reference proteome</keyword>
<dbReference type="Pfam" id="PF05132">
    <property type="entry name" value="RNA_pol_Rpc4"/>
    <property type="match status" value="1"/>
</dbReference>
<feature type="compositionally biased region" description="Polar residues" evidence="5">
    <location>
        <begin position="109"/>
        <end position="122"/>
    </location>
</feature>
<dbReference type="GO" id="GO:0005666">
    <property type="term" value="C:RNA polymerase III complex"/>
    <property type="evidence" value="ECO:0007669"/>
    <property type="project" value="InterPro"/>
</dbReference>
<dbReference type="InterPro" id="IPR007811">
    <property type="entry name" value="RPC4"/>
</dbReference>
<evidence type="ECO:0000256" key="1">
    <source>
        <dbReference type="ARBA" id="ARBA00004123"/>
    </source>
</evidence>
<proteinExistence type="predicted"/>
<feature type="compositionally biased region" description="Acidic residues" evidence="5">
    <location>
        <begin position="161"/>
        <end position="170"/>
    </location>
</feature>
<evidence type="ECO:0000256" key="5">
    <source>
        <dbReference type="SAM" id="MobiDB-lite"/>
    </source>
</evidence>
<accession>A0A5C3LKK3</accession>
<dbReference type="STRING" id="68775.A0A5C3LKK3"/>
<comment type="subcellular location">
    <subcellularLocation>
        <location evidence="1">Nucleus</location>
    </subcellularLocation>
</comment>
<feature type="region of interest" description="Disordered" evidence="5">
    <location>
        <begin position="138"/>
        <end position="170"/>
    </location>
</feature>
<evidence type="ECO:0000313" key="6">
    <source>
        <dbReference type="EMBL" id="TFK32803.1"/>
    </source>
</evidence>
<gene>
    <name evidence="6" type="ORF">BDQ12DRAFT_716215</name>
</gene>
<dbReference type="AlphaFoldDB" id="A0A5C3LKK3"/>
<protein>
    <submittedName>
        <fullName evidence="6">RNA polymerase III RPC4-domain-containing protein</fullName>
    </submittedName>
</protein>
<sequence length="411" mass="44141">MSSNDPPSGSTPKAIGSLAKKQSDVTRQGTQKLKFVPTLPQRRKKEEVKAEPTTSVVPAVPSTERGRGRGRGKGDGRGRGRGRGAAPPVLEMTASGPFAMGPALAGSTGRRSTPRSNFTPSVPTALGASAALGVNLSRSAAPSLKKENNADAKGKGKAMEEEGEVYSDPDDGVEIIDMERIRDMDWMAPESLQNERQLKKFKKEPSEGVAGEVDLAKALDLSESEEEEELEDIIEDFAAPTEIDTDPTLREERLYFFQFPQPFPTFLPKASESVADVIMGDATDKKVTFAPDVMPSVTPGTSRTSSAVPTELLMTEPLDGIIGELEVYRSGAVKIRLTNGILFDVSAGTQPSFLQQVTYLDKENKRLCVLGEVNKQFVVSPNVDTLLAAMEEADNAPVTIEGGENLIKMDG</sequence>
<evidence type="ECO:0000256" key="2">
    <source>
        <dbReference type="ARBA" id="ARBA00022478"/>
    </source>
</evidence>
<organism evidence="6 7">
    <name type="scientific">Crucibulum laeve</name>
    <dbReference type="NCBI Taxonomy" id="68775"/>
    <lineage>
        <taxon>Eukaryota</taxon>
        <taxon>Fungi</taxon>
        <taxon>Dikarya</taxon>
        <taxon>Basidiomycota</taxon>
        <taxon>Agaricomycotina</taxon>
        <taxon>Agaricomycetes</taxon>
        <taxon>Agaricomycetidae</taxon>
        <taxon>Agaricales</taxon>
        <taxon>Agaricineae</taxon>
        <taxon>Nidulariaceae</taxon>
        <taxon>Crucibulum</taxon>
    </lineage>
</organism>
<dbReference type="OrthoDB" id="5836119at2759"/>
<feature type="compositionally biased region" description="Basic and acidic residues" evidence="5">
    <location>
        <begin position="64"/>
        <end position="78"/>
    </location>
</feature>
<name>A0A5C3LKK3_9AGAR</name>
<evidence type="ECO:0000256" key="3">
    <source>
        <dbReference type="ARBA" id="ARBA00023163"/>
    </source>
</evidence>
<reference evidence="6 7" key="1">
    <citation type="journal article" date="2019" name="Nat. Ecol. Evol.">
        <title>Megaphylogeny resolves global patterns of mushroom evolution.</title>
        <authorList>
            <person name="Varga T."/>
            <person name="Krizsan K."/>
            <person name="Foldi C."/>
            <person name="Dima B."/>
            <person name="Sanchez-Garcia M."/>
            <person name="Sanchez-Ramirez S."/>
            <person name="Szollosi G.J."/>
            <person name="Szarkandi J.G."/>
            <person name="Papp V."/>
            <person name="Albert L."/>
            <person name="Andreopoulos W."/>
            <person name="Angelini C."/>
            <person name="Antonin V."/>
            <person name="Barry K.W."/>
            <person name="Bougher N.L."/>
            <person name="Buchanan P."/>
            <person name="Buyck B."/>
            <person name="Bense V."/>
            <person name="Catcheside P."/>
            <person name="Chovatia M."/>
            <person name="Cooper J."/>
            <person name="Damon W."/>
            <person name="Desjardin D."/>
            <person name="Finy P."/>
            <person name="Geml J."/>
            <person name="Haridas S."/>
            <person name="Hughes K."/>
            <person name="Justo A."/>
            <person name="Karasinski D."/>
            <person name="Kautmanova I."/>
            <person name="Kiss B."/>
            <person name="Kocsube S."/>
            <person name="Kotiranta H."/>
            <person name="LaButti K.M."/>
            <person name="Lechner B.E."/>
            <person name="Liimatainen K."/>
            <person name="Lipzen A."/>
            <person name="Lukacs Z."/>
            <person name="Mihaltcheva S."/>
            <person name="Morgado L.N."/>
            <person name="Niskanen T."/>
            <person name="Noordeloos M.E."/>
            <person name="Ohm R.A."/>
            <person name="Ortiz-Santana B."/>
            <person name="Ovrebo C."/>
            <person name="Racz N."/>
            <person name="Riley R."/>
            <person name="Savchenko A."/>
            <person name="Shiryaev A."/>
            <person name="Soop K."/>
            <person name="Spirin V."/>
            <person name="Szebenyi C."/>
            <person name="Tomsovsky M."/>
            <person name="Tulloss R.E."/>
            <person name="Uehling J."/>
            <person name="Grigoriev I.V."/>
            <person name="Vagvolgyi C."/>
            <person name="Papp T."/>
            <person name="Martin F.M."/>
            <person name="Miettinen O."/>
            <person name="Hibbett D.S."/>
            <person name="Nagy L.G."/>
        </authorList>
    </citation>
    <scope>NUCLEOTIDE SEQUENCE [LARGE SCALE GENOMIC DNA]</scope>
    <source>
        <strain evidence="6 7">CBS 166.37</strain>
    </source>
</reference>
<keyword evidence="3" id="KW-0804">Transcription</keyword>
<feature type="compositionally biased region" description="Basic and acidic residues" evidence="5">
    <location>
        <begin position="144"/>
        <end position="160"/>
    </location>
</feature>
<dbReference type="GO" id="GO:0003677">
    <property type="term" value="F:DNA binding"/>
    <property type="evidence" value="ECO:0007669"/>
    <property type="project" value="InterPro"/>
</dbReference>
<feature type="region of interest" description="Disordered" evidence="5">
    <location>
        <begin position="1"/>
        <end position="124"/>
    </location>
</feature>
<evidence type="ECO:0000313" key="7">
    <source>
        <dbReference type="Proteomes" id="UP000308652"/>
    </source>
</evidence>
<dbReference type="EMBL" id="ML213663">
    <property type="protein sequence ID" value="TFK32803.1"/>
    <property type="molecule type" value="Genomic_DNA"/>
</dbReference>
<keyword evidence="2" id="KW-0240">DNA-directed RNA polymerase</keyword>
<dbReference type="GO" id="GO:0042797">
    <property type="term" value="P:tRNA transcription by RNA polymerase III"/>
    <property type="evidence" value="ECO:0007669"/>
    <property type="project" value="TreeGrafter"/>
</dbReference>
<keyword evidence="4" id="KW-0539">Nucleus</keyword>
<evidence type="ECO:0000256" key="4">
    <source>
        <dbReference type="ARBA" id="ARBA00023242"/>
    </source>
</evidence>
<dbReference type="PANTHER" id="PTHR13408:SF0">
    <property type="entry name" value="DNA-DIRECTED RNA POLYMERASE III SUBUNIT RPC4"/>
    <property type="match status" value="1"/>
</dbReference>
<dbReference type="PANTHER" id="PTHR13408">
    <property type="entry name" value="DNA-DIRECTED RNA POLYMERASE III"/>
    <property type="match status" value="1"/>
</dbReference>